<comment type="caution">
    <text evidence="3">The sequence shown here is derived from an EMBL/GenBank/DDBJ whole genome shotgun (WGS) entry which is preliminary data.</text>
</comment>
<proteinExistence type="predicted"/>
<evidence type="ECO:0000256" key="1">
    <source>
        <dbReference type="SAM" id="MobiDB-lite"/>
    </source>
</evidence>
<dbReference type="InterPro" id="IPR036116">
    <property type="entry name" value="FN3_sf"/>
</dbReference>
<dbReference type="Pfam" id="PF00041">
    <property type="entry name" value="fn3"/>
    <property type="match status" value="1"/>
</dbReference>
<dbReference type="SUPFAM" id="SSF49265">
    <property type="entry name" value="Fibronectin type III"/>
    <property type="match status" value="1"/>
</dbReference>
<evidence type="ECO:0000313" key="4">
    <source>
        <dbReference type="Proteomes" id="UP001529510"/>
    </source>
</evidence>
<feature type="domain" description="Fibronectin type-III" evidence="2">
    <location>
        <begin position="1"/>
        <end position="68"/>
    </location>
</feature>
<feature type="compositionally biased region" description="Low complexity" evidence="1">
    <location>
        <begin position="49"/>
        <end position="59"/>
    </location>
</feature>
<evidence type="ECO:0000313" key="3">
    <source>
        <dbReference type="EMBL" id="KAL0182996.1"/>
    </source>
</evidence>
<protein>
    <recommendedName>
        <fullName evidence="2">Fibronectin type-III domain-containing protein</fullName>
    </recommendedName>
</protein>
<dbReference type="PROSITE" id="PS50853">
    <property type="entry name" value="FN3"/>
    <property type="match status" value="1"/>
</dbReference>
<feature type="non-terminal residue" evidence="3">
    <location>
        <position position="68"/>
    </location>
</feature>
<dbReference type="Proteomes" id="UP001529510">
    <property type="component" value="Unassembled WGS sequence"/>
</dbReference>
<evidence type="ECO:0000259" key="2">
    <source>
        <dbReference type="PROSITE" id="PS50853"/>
    </source>
</evidence>
<dbReference type="InterPro" id="IPR013783">
    <property type="entry name" value="Ig-like_fold"/>
</dbReference>
<dbReference type="CDD" id="cd00063">
    <property type="entry name" value="FN3"/>
    <property type="match status" value="1"/>
</dbReference>
<feature type="region of interest" description="Disordered" evidence="1">
    <location>
        <begin position="49"/>
        <end position="68"/>
    </location>
</feature>
<gene>
    <name evidence="3" type="ORF">M9458_022371</name>
</gene>
<dbReference type="EMBL" id="JAMKFB020000010">
    <property type="protein sequence ID" value="KAL0182996.1"/>
    <property type="molecule type" value="Genomic_DNA"/>
</dbReference>
<name>A0ABD0QA05_CIRMR</name>
<sequence length="68" mass="7361">GYQVCHREHSINGSHQFVCISMEATGETESLSLNNLKKFTEYEVVVQASNSAGPGPASSEVRATTMED</sequence>
<reference evidence="3 4" key="1">
    <citation type="submission" date="2024-05" db="EMBL/GenBank/DDBJ databases">
        <title>Genome sequencing and assembly of Indian major carp, Cirrhinus mrigala (Hamilton, 1822).</title>
        <authorList>
            <person name="Mohindra V."/>
            <person name="Chowdhury L.M."/>
            <person name="Lal K."/>
            <person name="Jena J.K."/>
        </authorList>
    </citation>
    <scope>NUCLEOTIDE SEQUENCE [LARGE SCALE GENOMIC DNA]</scope>
    <source>
        <strain evidence="3">CM1030</strain>
        <tissue evidence="3">Blood</tissue>
    </source>
</reference>
<dbReference type="InterPro" id="IPR003961">
    <property type="entry name" value="FN3_dom"/>
</dbReference>
<organism evidence="3 4">
    <name type="scientific">Cirrhinus mrigala</name>
    <name type="common">Mrigala</name>
    <dbReference type="NCBI Taxonomy" id="683832"/>
    <lineage>
        <taxon>Eukaryota</taxon>
        <taxon>Metazoa</taxon>
        <taxon>Chordata</taxon>
        <taxon>Craniata</taxon>
        <taxon>Vertebrata</taxon>
        <taxon>Euteleostomi</taxon>
        <taxon>Actinopterygii</taxon>
        <taxon>Neopterygii</taxon>
        <taxon>Teleostei</taxon>
        <taxon>Ostariophysi</taxon>
        <taxon>Cypriniformes</taxon>
        <taxon>Cyprinidae</taxon>
        <taxon>Labeoninae</taxon>
        <taxon>Labeonini</taxon>
        <taxon>Cirrhinus</taxon>
    </lineage>
</organism>
<dbReference type="AlphaFoldDB" id="A0ABD0QA05"/>
<accession>A0ABD0QA05</accession>
<keyword evidence="4" id="KW-1185">Reference proteome</keyword>
<dbReference type="Gene3D" id="2.60.40.10">
    <property type="entry name" value="Immunoglobulins"/>
    <property type="match status" value="1"/>
</dbReference>
<feature type="non-terminal residue" evidence="3">
    <location>
        <position position="1"/>
    </location>
</feature>